<sequence length="87" mass="10307">MSYWLLIILIFNPQWELQDIHYLDALKSREQCVEVMTRATLNQPDYTHLHCFPAKIPLPAYRIPIKGLTLLSPSFHNKVEDLEERSR</sequence>
<organism evidence="1">
    <name type="scientific">marine sediment metagenome</name>
    <dbReference type="NCBI Taxonomy" id="412755"/>
    <lineage>
        <taxon>unclassified sequences</taxon>
        <taxon>metagenomes</taxon>
        <taxon>ecological metagenomes</taxon>
    </lineage>
</organism>
<proteinExistence type="predicted"/>
<comment type="caution">
    <text evidence="1">The sequence shown here is derived from an EMBL/GenBank/DDBJ whole genome shotgun (WGS) entry which is preliminary data.</text>
</comment>
<dbReference type="AlphaFoldDB" id="A0A0F9EMR4"/>
<name>A0A0F9EMR4_9ZZZZ</name>
<dbReference type="EMBL" id="LAZR01026823">
    <property type="protein sequence ID" value="KKL67551.1"/>
    <property type="molecule type" value="Genomic_DNA"/>
</dbReference>
<evidence type="ECO:0000313" key="1">
    <source>
        <dbReference type="EMBL" id="KKL67551.1"/>
    </source>
</evidence>
<accession>A0A0F9EMR4</accession>
<gene>
    <name evidence="1" type="ORF">LCGC14_2133840</name>
</gene>
<protein>
    <submittedName>
        <fullName evidence="1">Uncharacterized protein</fullName>
    </submittedName>
</protein>
<reference evidence="1" key="1">
    <citation type="journal article" date="2015" name="Nature">
        <title>Complex archaea that bridge the gap between prokaryotes and eukaryotes.</title>
        <authorList>
            <person name="Spang A."/>
            <person name="Saw J.H."/>
            <person name="Jorgensen S.L."/>
            <person name="Zaremba-Niedzwiedzka K."/>
            <person name="Martijn J."/>
            <person name="Lind A.E."/>
            <person name="van Eijk R."/>
            <person name="Schleper C."/>
            <person name="Guy L."/>
            <person name="Ettema T.J."/>
        </authorList>
    </citation>
    <scope>NUCLEOTIDE SEQUENCE</scope>
</reference>